<reference evidence="1" key="1">
    <citation type="submission" date="2013-11" db="EMBL/GenBank/DDBJ databases">
        <title>Genome sequence of the fusiform rust pathogen reveals effectors for host alternation and coevolution with pine.</title>
        <authorList>
            <consortium name="DOE Joint Genome Institute"/>
            <person name="Smith K."/>
            <person name="Pendleton A."/>
            <person name="Kubisiak T."/>
            <person name="Anderson C."/>
            <person name="Salamov A."/>
            <person name="Aerts A."/>
            <person name="Riley R."/>
            <person name="Clum A."/>
            <person name="Lindquist E."/>
            <person name="Ence D."/>
            <person name="Campbell M."/>
            <person name="Kronenberg Z."/>
            <person name="Feau N."/>
            <person name="Dhillon B."/>
            <person name="Hamelin R."/>
            <person name="Burleigh J."/>
            <person name="Smith J."/>
            <person name="Yandell M."/>
            <person name="Nelson C."/>
            <person name="Grigoriev I."/>
            <person name="Davis J."/>
        </authorList>
    </citation>
    <scope>NUCLEOTIDE SEQUENCE</scope>
    <source>
        <strain evidence="1">G11</strain>
    </source>
</reference>
<evidence type="ECO:0000313" key="1">
    <source>
        <dbReference type="EMBL" id="KAG0149907.1"/>
    </source>
</evidence>
<dbReference type="EMBL" id="MU167224">
    <property type="protein sequence ID" value="KAG0149907.1"/>
    <property type="molecule type" value="Genomic_DNA"/>
</dbReference>
<accession>A0A9P6NQP4</accession>
<sequence>MPTDSVSLESRSSFGTSTARFEGLDNSRWMSSSGEWFRTHVKDQEQFEEKLIGHRTRLINTASIASHFSQSTLIQLCSLSNSEAVRLLVYHVSHNHTGLKAAFEEYCEANADLRACLIGYNMQQKAASHLLHRLPQGAERLSRVAVWRVPILPSRSLLHLSGPISMLTGRQEDCQKGVTHSSLLKSVPSSSSSLSTFCNSGRVTYASAKEAIVIIAPTTTLGAVHPNETVEILVVLKEQCLPSEATDILFCLVGTCLICQFQTRRHVHFSTKSGETYPDSSIFSLGAPAKSRCGRASEEIGTYSLLANIRMSDQAKCHCQQPDIQLNDEALPKPTNSGTMQHCLTITGTPIPLSYALLKDTKTYSATMPLTTCQITRSKMLSRNFPVSINGKDMSLKILFSWKLQLQCHTVHYILTLSVCDKNDNMDQKLKLIGRGIQVTLLWKTRAGEDSRIKIKTLQVGRHDETISMMDGRSSETQLRIKGTIGLPSSSKMPISLAPGLKSSWYELEVKSPLAPSNGILFSASLKS</sequence>
<gene>
    <name evidence="1" type="ORF">CROQUDRAFT_653221</name>
</gene>
<comment type="caution">
    <text evidence="1">The sequence shown here is derived from an EMBL/GenBank/DDBJ whole genome shotgun (WGS) entry which is preliminary data.</text>
</comment>
<dbReference type="AlphaFoldDB" id="A0A9P6NQP4"/>
<name>A0A9P6NQP4_9BASI</name>
<protein>
    <submittedName>
        <fullName evidence="1">Uncharacterized protein</fullName>
    </submittedName>
</protein>
<evidence type="ECO:0000313" key="2">
    <source>
        <dbReference type="Proteomes" id="UP000886653"/>
    </source>
</evidence>
<dbReference type="Proteomes" id="UP000886653">
    <property type="component" value="Unassembled WGS sequence"/>
</dbReference>
<organism evidence="1 2">
    <name type="scientific">Cronartium quercuum f. sp. fusiforme G11</name>
    <dbReference type="NCBI Taxonomy" id="708437"/>
    <lineage>
        <taxon>Eukaryota</taxon>
        <taxon>Fungi</taxon>
        <taxon>Dikarya</taxon>
        <taxon>Basidiomycota</taxon>
        <taxon>Pucciniomycotina</taxon>
        <taxon>Pucciniomycetes</taxon>
        <taxon>Pucciniales</taxon>
        <taxon>Coleosporiaceae</taxon>
        <taxon>Cronartium</taxon>
    </lineage>
</organism>
<proteinExistence type="predicted"/>
<keyword evidence="2" id="KW-1185">Reference proteome</keyword>
<dbReference type="OrthoDB" id="2504932at2759"/>